<protein>
    <submittedName>
        <fullName evidence="1">Histidine phosphatase family protein</fullName>
    </submittedName>
</protein>
<dbReference type="CDD" id="cd07067">
    <property type="entry name" value="HP_PGM_like"/>
    <property type="match status" value="1"/>
</dbReference>
<sequence>MSKEQIVARHREEVASSTPMRRLVLLRHAKAEPATSSDDALRPLALRGRTQAAGLSAALVALAAVPDVVLVSSALRTRQTWDLAKSGLNGRRDGAPRVVVTDSLYNARVGDVMDLVAELDDSARTVLVIGHEPTMAATASFLAGPGSDDAALAQVRVGVPTATYSMLETPAATPWSSWTRSTAVLTHVGRPPG</sequence>
<comment type="caution">
    <text evidence="1">The sequence shown here is derived from an EMBL/GenBank/DDBJ whole genome shotgun (WGS) entry which is preliminary data.</text>
</comment>
<accession>A0ABS3I5P2</accession>
<dbReference type="SUPFAM" id="SSF53254">
    <property type="entry name" value="Phosphoglycerate mutase-like"/>
    <property type="match status" value="1"/>
</dbReference>
<gene>
    <name evidence="1" type="ORF">J0911_04690</name>
</gene>
<dbReference type="PANTHER" id="PTHR47623">
    <property type="entry name" value="OS09G0287300 PROTEIN"/>
    <property type="match status" value="1"/>
</dbReference>
<reference evidence="2" key="2">
    <citation type="submission" date="2023-07" db="EMBL/GenBank/DDBJ databases">
        <title>Myceligenerans salitolerans sp. nov., a halotolerant actinomycete isolated from a salt lake in Xinjiang, China.</title>
        <authorList>
            <person name="Guan T."/>
        </authorList>
    </citation>
    <scope>NUCLEOTIDE SEQUENCE [LARGE SCALE GENOMIC DNA]</scope>
    <source>
        <strain evidence="2">XHU 5031</strain>
    </source>
</reference>
<keyword evidence="2" id="KW-1185">Reference proteome</keyword>
<dbReference type="RefSeq" id="WP_207274307.1">
    <property type="nucleotide sequence ID" value="NZ_JAFMPK010000025.1"/>
</dbReference>
<dbReference type="SMART" id="SM00855">
    <property type="entry name" value="PGAM"/>
    <property type="match status" value="1"/>
</dbReference>
<name>A0ABS3I5P2_9MICO</name>
<dbReference type="InterPro" id="IPR029033">
    <property type="entry name" value="His_PPase_superfam"/>
</dbReference>
<proteinExistence type="predicted"/>
<dbReference type="Proteomes" id="UP000664617">
    <property type="component" value="Unassembled WGS sequence"/>
</dbReference>
<dbReference type="InterPro" id="IPR013078">
    <property type="entry name" value="His_Pase_superF_clade-1"/>
</dbReference>
<evidence type="ECO:0000313" key="2">
    <source>
        <dbReference type="Proteomes" id="UP000664617"/>
    </source>
</evidence>
<dbReference type="EMBL" id="JAFMPK010000025">
    <property type="protein sequence ID" value="MBO0608322.1"/>
    <property type="molecule type" value="Genomic_DNA"/>
</dbReference>
<organism evidence="1 2">
    <name type="scientific">Myceligenerans salitolerans</name>
    <dbReference type="NCBI Taxonomy" id="1230528"/>
    <lineage>
        <taxon>Bacteria</taxon>
        <taxon>Bacillati</taxon>
        <taxon>Actinomycetota</taxon>
        <taxon>Actinomycetes</taxon>
        <taxon>Micrococcales</taxon>
        <taxon>Promicromonosporaceae</taxon>
        <taxon>Myceligenerans</taxon>
    </lineage>
</organism>
<dbReference type="Gene3D" id="3.40.50.1240">
    <property type="entry name" value="Phosphoglycerate mutase-like"/>
    <property type="match status" value="1"/>
</dbReference>
<evidence type="ECO:0000313" key="1">
    <source>
        <dbReference type="EMBL" id="MBO0608322.1"/>
    </source>
</evidence>
<dbReference type="PANTHER" id="PTHR47623:SF1">
    <property type="entry name" value="OS09G0287300 PROTEIN"/>
    <property type="match status" value="1"/>
</dbReference>
<reference evidence="1 2" key="1">
    <citation type="submission" date="2021-03" db="EMBL/GenBank/DDBJ databases">
        <authorList>
            <person name="Xin L."/>
        </authorList>
    </citation>
    <scope>NUCLEOTIDE SEQUENCE [LARGE SCALE GENOMIC DNA]</scope>
    <source>
        <strain evidence="1 2">XHU 5031</strain>
    </source>
</reference>